<reference evidence="9" key="2">
    <citation type="submission" date="2020-03" db="EMBL/GenBank/DDBJ databases">
        <title>Intra-Species Differences in Population Size shape Life History and Genome Evolution.</title>
        <authorList>
            <person name="Willemsen D."/>
            <person name="Cui R."/>
            <person name="Valenzano D.R."/>
        </authorList>
    </citation>
    <scope>NUCLEOTIDE SEQUENCE</scope>
    <source>
        <strain evidence="9">GRZ</strain>
        <tissue evidence="9">Whole</tissue>
    </source>
</reference>
<evidence type="ECO:0000256" key="3">
    <source>
        <dbReference type="ARBA" id="ARBA00022443"/>
    </source>
</evidence>
<feature type="region of interest" description="Disordered" evidence="7">
    <location>
        <begin position="403"/>
        <end position="520"/>
    </location>
</feature>
<dbReference type="Pfam" id="PF08416">
    <property type="entry name" value="PTB"/>
    <property type="match status" value="1"/>
</dbReference>
<accession>A0A8C6KZ01</accession>
<dbReference type="GeneID" id="107385752"/>
<dbReference type="Pfam" id="PF00018">
    <property type="entry name" value="SH3_1"/>
    <property type="match status" value="1"/>
</dbReference>
<dbReference type="PANTHER" id="PTHR12287:SF22">
    <property type="entry name" value="EPIDERMAL GROWTH FACTOR RECEPTOR KINASE SUBSTRATE 8-LIKE PROTEIN 3"/>
    <property type="match status" value="1"/>
</dbReference>
<proteinExistence type="inferred from homology"/>
<feature type="compositionally biased region" description="Acidic residues" evidence="7">
    <location>
        <begin position="229"/>
        <end position="244"/>
    </location>
</feature>
<dbReference type="GO" id="GO:0007266">
    <property type="term" value="P:Rho protein signal transduction"/>
    <property type="evidence" value="ECO:0007669"/>
    <property type="project" value="TreeGrafter"/>
</dbReference>
<dbReference type="Gene3D" id="2.30.29.30">
    <property type="entry name" value="Pleckstrin-homology domain (PH domain)/Phosphotyrosine-binding domain (PTB)"/>
    <property type="match status" value="1"/>
</dbReference>
<evidence type="ECO:0000256" key="4">
    <source>
        <dbReference type="ARBA" id="ARBA00022490"/>
    </source>
</evidence>
<dbReference type="InterPro" id="IPR001452">
    <property type="entry name" value="SH3_domain"/>
</dbReference>
<dbReference type="InterPro" id="IPR041418">
    <property type="entry name" value="SAM_3"/>
</dbReference>
<dbReference type="CDD" id="cd11764">
    <property type="entry name" value="SH3_Eps8"/>
    <property type="match status" value="1"/>
</dbReference>
<evidence type="ECO:0000256" key="5">
    <source>
        <dbReference type="ARBA" id="ARBA00022553"/>
    </source>
</evidence>
<dbReference type="SUPFAM" id="SSF50729">
    <property type="entry name" value="PH domain-like"/>
    <property type="match status" value="1"/>
</dbReference>
<evidence type="ECO:0000256" key="7">
    <source>
        <dbReference type="SAM" id="MobiDB-lite"/>
    </source>
</evidence>
<feature type="region of interest" description="Disordered" evidence="7">
    <location>
        <begin position="185"/>
        <end position="265"/>
    </location>
</feature>
<dbReference type="Gene3D" id="2.30.30.40">
    <property type="entry name" value="SH3 Domains"/>
    <property type="match status" value="1"/>
</dbReference>
<dbReference type="InterPro" id="IPR011993">
    <property type="entry name" value="PH-like_dom_sf"/>
</dbReference>
<dbReference type="SUPFAM" id="SSF47769">
    <property type="entry name" value="SAM/Pointed domain"/>
    <property type="match status" value="1"/>
</dbReference>
<dbReference type="GO" id="GO:0032587">
    <property type="term" value="C:ruffle membrane"/>
    <property type="evidence" value="ECO:0007669"/>
    <property type="project" value="TreeGrafter"/>
</dbReference>
<dbReference type="PANTHER" id="PTHR12287">
    <property type="entry name" value="EPIDERMAL GROWTH FACTOR RECEPTOR KINASE SUBSTRATE EPS8-RELATED PROTEIN"/>
    <property type="match status" value="1"/>
</dbReference>
<dbReference type="GO" id="GO:1900029">
    <property type="term" value="P:positive regulation of ruffle assembly"/>
    <property type="evidence" value="ECO:0007669"/>
    <property type="project" value="TreeGrafter"/>
</dbReference>
<dbReference type="KEGG" id="nfu:107385752"/>
<dbReference type="EMBL" id="JAAVVJ010000014">
    <property type="protein sequence ID" value="KAF7208678.1"/>
    <property type="molecule type" value="Genomic_DNA"/>
</dbReference>
<reference evidence="12" key="3">
    <citation type="submission" date="2025-05" db="UniProtKB">
        <authorList>
            <consortium name="Ensembl"/>
        </authorList>
    </citation>
    <scope>IDENTIFICATION</scope>
</reference>
<dbReference type="GO" id="GO:0035023">
    <property type="term" value="P:regulation of Rho protein signal transduction"/>
    <property type="evidence" value="ECO:0007669"/>
    <property type="project" value="TreeGrafter"/>
</dbReference>
<keyword evidence="3 6" id="KW-0728">SH3 domain</keyword>
<dbReference type="Proteomes" id="UP000822369">
    <property type="component" value="Chromosome 14"/>
</dbReference>
<dbReference type="InterPro" id="IPR013625">
    <property type="entry name" value="PTB"/>
</dbReference>
<feature type="compositionally biased region" description="Pro residues" evidence="7">
    <location>
        <begin position="447"/>
        <end position="493"/>
    </location>
</feature>
<dbReference type="PROSITE" id="PS50002">
    <property type="entry name" value="SH3"/>
    <property type="match status" value="1"/>
</dbReference>
<evidence type="ECO:0000256" key="6">
    <source>
        <dbReference type="PROSITE-ProRule" id="PRU00192"/>
    </source>
</evidence>
<dbReference type="OrthoDB" id="4680325at2759"/>
<evidence type="ECO:0000256" key="2">
    <source>
        <dbReference type="ARBA" id="ARBA00006197"/>
    </source>
</evidence>
<dbReference type="EMBL" id="JAAVVJ010000014">
    <property type="protein sequence ID" value="KAF7208680.1"/>
    <property type="molecule type" value="Genomic_DNA"/>
</dbReference>
<gene>
    <name evidence="12" type="primary">eps8l3a</name>
    <name evidence="9" type="ORF">G4P62_010493</name>
</gene>
<dbReference type="Proteomes" id="UP000694548">
    <property type="component" value="Chromosome sgr10"/>
</dbReference>
<dbReference type="RefSeq" id="XP_015815335.3">
    <property type="nucleotide sequence ID" value="XM_015959849.3"/>
</dbReference>
<evidence type="ECO:0000313" key="10">
    <source>
        <dbReference type="EMBL" id="KAF7208679.1"/>
    </source>
</evidence>
<dbReference type="GeneTree" id="ENSGT00940000158169"/>
<dbReference type="GO" id="GO:0005737">
    <property type="term" value="C:cytoplasm"/>
    <property type="evidence" value="ECO:0007669"/>
    <property type="project" value="UniProtKB-SubCell"/>
</dbReference>
<evidence type="ECO:0000313" key="13">
    <source>
        <dbReference type="Proteomes" id="UP000694548"/>
    </source>
</evidence>
<dbReference type="InterPro" id="IPR036028">
    <property type="entry name" value="SH3-like_dom_sf"/>
</dbReference>
<dbReference type="InterPro" id="IPR039801">
    <property type="entry name" value="EPS8-like"/>
</dbReference>
<keyword evidence="13" id="KW-1185">Reference proteome</keyword>
<dbReference type="InterPro" id="IPR035462">
    <property type="entry name" value="Eps8_SH3"/>
</dbReference>
<dbReference type="InterPro" id="IPR033928">
    <property type="entry name" value="EPS8_PTB"/>
</dbReference>
<feature type="domain" description="SH3" evidence="8">
    <location>
        <begin position="520"/>
        <end position="579"/>
    </location>
</feature>
<reference evidence="12" key="1">
    <citation type="submission" date="2014-08" db="EMBL/GenBank/DDBJ databases">
        <authorList>
            <person name="Senf B."/>
            <person name="Petzold A."/>
            <person name="Downie B.R."/>
            <person name="Koch P."/>
            <person name="Platzer M."/>
        </authorList>
    </citation>
    <scope>NUCLEOTIDE SEQUENCE [LARGE SCALE GENOMIC DNA]</scope>
    <source>
        <strain evidence="12">GRZ</strain>
    </source>
</reference>
<dbReference type="InterPro" id="IPR055093">
    <property type="entry name" value="EPS8_2nd"/>
</dbReference>
<dbReference type="SMART" id="SM00326">
    <property type="entry name" value="SH3"/>
    <property type="match status" value="1"/>
</dbReference>
<comment type="subcellular location">
    <subcellularLocation>
        <location evidence="1">Cytoplasm</location>
    </subcellularLocation>
</comment>
<evidence type="ECO:0000259" key="8">
    <source>
        <dbReference type="PROSITE" id="PS50002"/>
    </source>
</evidence>
<keyword evidence="5" id="KW-0597">Phosphoprotein</keyword>
<dbReference type="Pfam" id="PF18016">
    <property type="entry name" value="SAM_3"/>
    <property type="match status" value="1"/>
</dbReference>
<protein>
    <submittedName>
        <fullName evidence="12">EPS8 signaling adaptor L3a</fullName>
    </submittedName>
    <submittedName>
        <fullName evidence="9">Transcript variant X1</fullName>
    </submittedName>
    <submittedName>
        <fullName evidence="10">Transcript variant X2</fullName>
    </submittedName>
    <submittedName>
        <fullName evidence="11">Transcript variant X3</fullName>
    </submittedName>
</protein>
<evidence type="ECO:0000256" key="1">
    <source>
        <dbReference type="ARBA" id="ARBA00004496"/>
    </source>
</evidence>
<dbReference type="EMBL" id="JAAVVJ010000014">
    <property type="protein sequence ID" value="KAF7208679.1"/>
    <property type="molecule type" value="Genomic_DNA"/>
</dbReference>
<dbReference type="InterPro" id="IPR013761">
    <property type="entry name" value="SAM/pointed_sf"/>
</dbReference>
<dbReference type="OMA" id="WWKVRNN"/>
<dbReference type="AlphaFoldDB" id="A0A8C6KZ01"/>
<organism evidence="12 13">
    <name type="scientific">Nothobranchius furzeri</name>
    <name type="common">Turquoise killifish</name>
    <dbReference type="NCBI Taxonomy" id="105023"/>
    <lineage>
        <taxon>Eukaryota</taxon>
        <taxon>Metazoa</taxon>
        <taxon>Chordata</taxon>
        <taxon>Craniata</taxon>
        <taxon>Vertebrata</taxon>
        <taxon>Euteleostomi</taxon>
        <taxon>Actinopterygii</taxon>
        <taxon>Neopterygii</taxon>
        <taxon>Teleostei</taxon>
        <taxon>Neoteleostei</taxon>
        <taxon>Acanthomorphata</taxon>
        <taxon>Ovalentaria</taxon>
        <taxon>Atherinomorphae</taxon>
        <taxon>Cyprinodontiformes</taxon>
        <taxon>Nothobranchiidae</taxon>
        <taxon>Nothobranchius</taxon>
    </lineage>
</organism>
<dbReference type="SUPFAM" id="SSF50044">
    <property type="entry name" value="SH3-domain"/>
    <property type="match status" value="1"/>
</dbReference>
<dbReference type="Gene3D" id="1.10.150.50">
    <property type="entry name" value="Transcription Factor, Ets-1"/>
    <property type="match status" value="1"/>
</dbReference>
<dbReference type="Pfam" id="PF22975">
    <property type="entry name" value="EPS8_2nd"/>
    <property type="match status" value="1"/>
</dbReference>
<dbReference type="GO" id="GO:0003779">
    <property type="term" value="F:actin binding"/>
    <property type="evidence" value="ECO:0007669"/>
    <property type="project" value="TreeGrafter"/>
</dbReference>
<sequence>MSRSNSPFSFDTSSFTGSLQSNGVSMLDETSSQISNISKPSAKSIYLQRMEYAASMNKMLQKVRYKVEHLFTCDLDGKDLRNIRDCVERLKLLDHMGRVWGQTMLLELRDHDLLLTDIDTKEELETISLRDVQDLIAVLDGSLFDSLLIVSVQNKKKRTTTIFMFQSDEVRADFVQRDLTRAMSEGREASHLRGKTSVTGGHEGVKEANQKPAACLAPRRTQNGQSESPEPELDLRQDEDEEEKEASSHRKKEPSPLPPPPRAYTELDRNVDILNHIVNDVEIFMEKVAAIIAKNGKKKKKKKNKGVDGMPPNEEFAESLHKIKSGFNLLAELNGKINDPSAPVLVHSLFSSLNFVVSHCSEELASTIIAPLLTPQCIRFLSEEASPDEDQLWQSLGDPWNIPSTKWPEDDEDIPTYTLMFSDGWQPPEVRAAPPPRQPASRREGPRPAPSPRPPPPAEFTKPPPPAEFTRPPPPAEFTRPPPPAEFTKPPPAAALSPNGQFRAQQKPPPPPQNERPNQLKLSDMRVKHDFISRNHRELTVRRGEVVELLDKSRQWWKVRNSRGEEGYVPNQVLEAADEDSNQQMETFPVLTKRSKPPEVKAWLEDKGFNQITVRCLGVLSGPILLGMSREELKTLCPEEGGRVFFQLQAVKSAMADLS</sequence>
<dbReference type="CDD" id="cd01210">
    <property type="entry name" value="PTB_EPS8"/>
    <property type="match status" value="1"/>
</dbReference>
<evidence type="ECO:0000313" key="12">
    <source>
        <dbReference type="Ensembl" id="ENSNFUP00015009686.1"/>
    </source>
</evidence>
<comment type="similarity">
    <text evidence="2">Belongs to the EPS8 family.</text>
</comment>
<evidence type="ECO:0000313" key="9">
    <source>
        <dbReference type="EMBL" id="KAF7208678.1"/>
    </source>
</evidence>
<name>A0A8C6KZ01_NOTFU</name>
<dbReference type="Ensembl" id="ENSNFUT00015010182.1">
    <property type="protein sequence ID" value="ENSNFUP00015009686.1"/>
    <property type="gene ID" value="ENSNFUG00015004723.1"/>
</dbReference>
<evidence type="ECO:0000313" key="11">
    <source>
        <dbReference type="EMBL" id="KAF7208680.1"/>
    </source>
</evidence>
<dbReference type="GO" id="GO:0031982">
    <property type="term" value="C:vesicle"/>
    <property type="evidence" value="ECO:0007669"/>
    <property type="project" value="TreeGrafter"/>
</dbReference>
<keyword evidence="4" id="KW-0963">Cytoplasm</keyword>